<evidence type="ECO:0000313" key="3">
    <source>
        <dbReference type="Proteomes" id="UP000231658"/>
    </source>
</evidence>
<dbReference type="RefSeq" id="WP_069185562.1">
    <property type="nucleotide sequence ID" value="NZ_FLYE01000001.1"/>
</dbReference>
<keyword evidence="3" id="KW-1185">Reference proteome</keyword>
<sequence length="125" mass="14779">MFFFKKSDKKEASVKKGPIQPKFFARLTTDIGPVVWAVSEEDHFIRVYGEKGEDRILYRFSDAVHDLKDFKGSCVHLSHWVLKEAIEKIEKIDDSYEILLKNGVRFPVCESYRRVLHESEWDLER</sequence>
<dbReference type="Proteomes" id="UP000231658">
    <property type="component" value="Unassembled WGS sequence"/>
</dbReference>
<feature type="domain" description="HTH LytTR-type" evidence="1">
    <location>
        <begin position="37"/>
        <end position="118"/>
    </location>
</feature>
<proteinExistence type="predicted"/>
<dbReference type="GO" id="GO:0003677">
    <property type="term" value="F:DNA binding"/>
    <property type="evidence" value="ECO:0007669"/>
    <property type="project" value="InterPro"/>
</dbReference>
<protein>
    <submittedName>
        <fullName evidence="2">Response regulator of the LytR/AlgR family</fullName>
    </submittedName>
</protein>
<organism evidence="2 3">
    <name type="scientific">Candidatus Terasakiella magnetica</name>
    <dbReference type="NCBI Taxonomy" id="1867952"/>
    <lineage>
        <taxon>Bacteria</taxon>
        <taxon>Pseudomonadati</taxon>
        <taxon>Pseudomonadota</taxon>
        <taxon>Alphaproteobacteria</taxon>
        <taxon>Rhodospirillales</taxon>
        <taxon>Terasakiellaceae</taxon>
        <taxon>Terasakiella</taxon>
    </lineage>
</organism>
<accession>A0A1C3RC30</accession>
<dbReference type="Pfam" id="PF04397">
    <property type="entry name" value="LytTR"/>
    <property type="match status" value="1"/>
</dbReference>
<dbReference type="EMBL" id="FLYE01000001">
    <property type="protein sequence ID" value="SCA54821.1"/>
    <property type="molecule type" value="Genomic_DNA"/>
</dbReference>
<evidence type="ECO:0000259" key="1">
    <source>
        <dbReference type="Pfam" id="PF04397"/>
    </source>
</evidence>
<dbReference type="InterPro" id="IPR007492">
    <property type="entry name" value="LytTR_DNA-bd_dom"/>
</dbReference>
<reference evidence="2 3" key="1">
    <citation type="submission" date="2016-07" db="EMBL/GenBank/DDBJ databases">
        <authorList>
            <person name="Lefevre C.T."/>
        </authorList>
    </citation>
    <scope>NUCLEOTIDE SEQUENCE [LARGE SCALE GENOMIC DNA]</scope>
    <source>
        <strain evidence="2">PR1</strain>
    </source>
</reference>
<name>A0A1C3RC30_9PROT</name>
<dbReference type="AlphaFoldDB" id="A0A1C3RC30"/>
<dbReference type="STRING" id="1867952.MTBPR1_10068"/>
<gene>
    <name evidence="2" type="ORF">MTBPR1_10068</name>
</gene>
<dbReference type="OrthoDB" id="7028951at2"/>
<evidence type="ECO:0000313" key="2">
    <source>
        <dbReference type="EMBL" id="SCA54821.1"/>
    </source>
</evidence>